<feature type="region of interest" description="Disordered" evidence="1">
    <location>
        <begin position="51"/>
        <end position="75"/>
    </location>
</feature>
<evidence type="ECO:0000313" key="2">
    <source>
        <dbReference type="EMBL" id="CAH2327439.1"/>
    </source>
</evidence>
<proteinExistence type="predicted"/>
<feature type="non-terminal residue" evidence="2">
    <location>
        <position position="132"/>
    </location>
</feature>
<gene>
    <name evidence="2" type="ORF">PECUL_23A023105</name>
</gene>
<evidence type="ECO:0000256" key="1">
    <source>
        <dbReference type="SAM" id="MobiDB-lite"/>
    </source>
</evidence>
<reference evidence="2" key="1">
    <citation type="submission" date="2022-03" db="EMBL/GenBank/DDBJ databases">
        <authorList>
            <person name="Alioto T."/>
            <person name="Alioto T."/>
            <person name="Gomez Garrido J."/>
        </authorList>
    </citation>
    <scope>NUCLEOTIDE SEQUENCE</scope>
</reference>
<dbReference type="AlphaFoldDB" id="A0AAD1TL61"/>
<dbReference type="Proteomes" id="UP001295444">
    <property type="component" value="Chromosome 13"/>
</dbReference>
<sequence>MPFLFPAPRISGLPHGQPAAGWNGSLGATLDLLTNNILGDPSYDTMGRKNLRQSQPAAREGQDIGKCSARHRAQKKWRTRGLHPNLLSWKKIRQNWGPCCQGTEKPIHKGRHIQFIPLYAEDLHGHHSSEDG</sequence>
<evidence type="ECO:0000313" key="3">
    <source>
        <dbReference type="Proteomes" id="UP001295444"/>
    </source>
</evidence>
<organism evidence="2 3">
    <name type="scientific">Pelobates cultripes</name>
    <name type="common">Western spadefoot toad</name>
    <dbReference type="NCBI Taxonomy" id="61616"/>
    <lineage>
        <taxon>Eukaryota</taxon>
        <taxon>Metazoa</taxon>
        <taxon>Chordata</taxon>
        <taxon>Craniata</taxon>
        <taxon>Vertebrata</taxon>
        <taxon>Euteleostomi</taxon>
        <taxon>Amphibia</taxon>
        <taxon>Batrachia</taxon>
        <taxon>Anura</taxon>
        <taxon>Pelobatoidea</taxon>
        <taxon>Pelobatidae</taxon>
        <taxon>Pelobates</taxon>
    </lineage>
</organism>
<protein>
    <submittedName>
        <fullName evidence="2">Uncharacterized protein</fullName>
    </submittedName>
</protein>
<name>A0AAD1TL61_PELCU</name>
<dbReference type="EMBL" id="OW240924">
    <property type="protein sequence ID" value="CAH2327439.1"/>
    <property type="molecule type" value="Genomic_DNA"/>
</dbReference>
<keyword evidence="3" id="KW-1185">Reference proteome</keyword>
<accession>A0AAD1TL61</accession>